<dbReference type="GO" id="GO:0015035">
    <property type="term" value="F:protein-disulfide reductase activity"/>
    <property type="evidence" value="ECO:0007669"/>
    <property type="project" value="TreeGrafter"/>
</dbReference>
<feature type="transmembrane region" description="Helical" evidence="7">
    <location>
        <begin position="411"/>
        <end position="441"/>
    </location>
</feature>
<dbReference type="EMBL" id="BOPV01000001">
    <property type="protein sequence ID" value="GIL39804.1"/>
    <property type="molecule type" value="Genomic_DNA"/>
</dbReference>
<keyword evidence="3 7" id="KW-0812">Transmembrane</keyword>
<dbReference type="AlphaFoldDB" id="A0A8S8XAL8"/>
<feature type="transmembrane region" description="Helical" evidence="7">
    <location>
        <begin position="334"/>
        <end position="356"/>
    </location>
</feature>
<feature type="transmembrane region" description="Helical" evidence="7">
    <location>
        <begin position="512"/>
        <end position="531"/>
    </location>
</feature>
<evidence type="ECO:0000259" key="9">
    <source>
        <dbReference type="PROSITE" id="PS51352"/>
    </source>
</evidence>
<dbReference type="InterPro" id="IPR036249">
    <property type="entry name" value="Thioredoxin-like_sf"/>
</dbReference>
<keyword evidence="6 7" id="KW-0472">Membrane</keyword>
<evidence type="ECO:0000256" key="1">
    <source>
        <dbReference type="ARBA" id="ARBA00004651"/>
    </source>
</evidence>
<dbReference type="PANTHER" id="PTHR32234">
    <property type="entry name" value="THIOL:DISULFIDE INTERCHANGE PROTEIN DSBD"/>
    <property type="match status" value="1"/>
</dbReference>
<feature type="chain" id="PRO_5035903900" evidence="8">
    <location>
        <begin position="22"/>
        <end position="692"/>
    </location>
</feature>
<dbReference type="PANTHER" id="PTHR32234:SF3">
    <property type="entry name" value="SUPPRESSION OF COPPER SENSITIVITY PROTEIN"/>
    <property type="match status" value="1"/>
</dbReference>
<feature type="transmembrane region" description="Helical" evidence="7">
    <location>
        <begin position="376"/>
        <end position="399"/>
    </location>
</feature>
<protein>
    <submittedName>
        <fullName evidence="10">Thiol:disulfide interchange protein DsbD</fullName>
    </submittedName>
</protein>
<reference evidence="10" key="1">
    <citation type="submission" date="2021-02" db="EMBL/GenBank/DDBJ databases">
        <title>Genome sequence of Rhodospirillales sp. strain TMPK1 isolated from soil.</title>
        <authorList>
            <person name="Nakai R."/>
            <person name="Kusada H."/>
            <person name="Tamaki H."/>
        </authorList>
    </citation>
    <scope>NUCLEOTIDE SEQUENCE</scope>
    <source>
        <strain evidence="10">TMPK1</strain>
    </source>
</reference>
<dbReference type="Gene3D" id="3.40.30.10">
    <property type="entry name" value="Glutaredoxin"/>
    <property type="match status" value="1"/>
</dbReference>
<keyword evidence="5 7" id="KW-1133">Transmembrane helix</keyword>
<dbReference type="RefSeq" id="WP_420242923.1">
    <property type="nucleotide sequence ID" value="NZ_BOPV01000001.1"/>
</dbReference>
<feature type="transmembrane region" description="Helical" evidence="7">
    <location>
        <begin position="543"/>
        <end position="563"/>
    </location>
</feature>
<evidence type="ECO:0000256" key="2">
    <source>
        <dbReference type="ARBA" id="ARBA00022475"/>
    </source>
</evidence>
<gene>
    <name evidence="10" type="ORF">TMPK1_20410</name>
</gene>
<feature type="transmembrane region" description="Helical" evidence="7">
    <location>
        <begin position="447"/>
        <end position="469"/>
    </location>
</feature>
<dbReference type="InterPro" id="IPR013766">
    <property type="entry name" value="Thioredoxin_domain"/>
</dbReference>
<dbReference type="GO" id="GO:0045454">
    <property type="term" value="P:cell redox homeostasis"/>
    <property type="evidence" value="ECO:0007669"/>
    <property type="project" value="TreeGrafter"/>
</dbReference>
<comment type="caution">
    <text evidence="10">The sequence shown here is derived from an EMBL/GenBank/DDBJ whole genome shotgun (WGS) entry which is preliminary data.</text>
</comment>
<dbReference type="SUPFAM" id="SSF52833">
    <property type="entry name" value="Thioredoxin-like"/>
    <property type="match status" value="1"/>
</dbReference>
<dbReference type="Pfam" id="PF13899">
    <property type="entry name" value="Thioredoxin_7"/>
    <property type="match status" value="1"/>
</dbReference>
<accession>A0A8S8XAL8</accession>
<dbReference type="InterPro" id="IPR028250">
    <property type="entry name" value="DsbDN"/>
</dbReference>
<evidence type="ECO:0000256" key="6">
    <source>
        <dbReference type="ARBA" id="ARBA00023136"/>
    </source>
</evidence>
<sequence length="692" mass="72453">MHRFLFAALSLAFFLAPAVRAEEANVSVQLVSEQARIAPGQTFTVALKQTIKPEWHTYWANPGDSGTPTAIEWKLPAGAKAADIQWPAPARIPYGPLVNYGYGDEAVLLIDITAPADLQPGSNFALHGDVQLLVCKDICIPEDATVSLNLPVDAKPQANASAAKLFADARTKLPSKSPFAARIATSGTMVRIAVDTGDARQLRDVTFFPVQPERIDNAAPQKISASASGLTIELKRAEGAKPDNAALEGVLTFKDESTGKDAAMRAIQFTAQPGMVAAASGGTSTLGFGEALLFALLGGLILNLMPCVFPVLSMKALSLARGAQGDAAHRRADALAYTAGVLATFTLIAGVLLALRAGGAEIGWGFQLQSPLVITALVYLLFAVGLVLSGVVSVGEGLAGMGSSLAARGGLVGSFFTGALATVVATPCTAPFMAGALGFALVQPTPIAIAVFEALGLGLALPYLLLGFVPALARVMPKPGAWMERFRQFLAFPVYATVVWLLFVLQAQSGPIATTSVLAGIVLIAFAAWAWDAAKYASTRGRMVGATVAIVAIGAALFLVRGVDDEAAATPTAAATASDTVKWQPFSQARLDALLAEGKPVFIDFTAAWCITCKVNETVALTSDVAREMEAKGVVPLRGDWTKRDAEITRVLQAHGRAGVPLYLYYKPGSREPVVLPQILTTESVRSLLQSS</sequence>
<feature type="signal peptide" evidence="8">
    <location>
        <begin position="1"/>
        <end position="21"/>
    </location>
</feature>
<proteinExistence type="predicted"/>
<evidence type="ECO:0000256" key="5">
    <source>
        <dbReference type="ARBA" id="ARBA00022989"/>
    </source>
</evidence>
<keyword evidence="8" id="KW-0732">Signal</keyword>
<evidence type="ECO:0000313" key="11">
    <source>
        <dbReference type="Proteomes" id="UP000681075"/>
    </source>
</evidence>
<dbReference type="Pfam" id="PF02683">
    <property type="entry name" value="DsbD_TM"/>
    <property type="match status" value="1"/>
</dbReference>
<evidence type="ECO:0000256" key="8">
    <source>
        <dbReference type="SAM" id="SignalP"/>
    </source>
</evidence>
<organism evidence="10 11">
    <name type="scientific">Roseiterribacter gracilis</name>
    <dbReference type="NCBI Taxonomy" id="2812848"/>
    <lineage>
        <taxon>Bacteria</taxon>
        <taxon>Pseudomonadati</taxon>
        <taxon>Pseudomonadota</taxon>
        <taxon>Alphaproteobacteria</taxon>
        <taxon>Rhodospirillales</taxon>
        <taxon>Roseiterribacteraceae</taxon>
        <taxon>Roseiterribacter</taxon>
    </lineage>
</organism>
<feature type="transmembrane region" description="Helical" evidence="7">
    <location>
        <begin position="489"/>
        <end position="506"/>
    </location>
</feature>
<dbReference type="GO" id="GO:0017004">
    <property type="term" value="P:cytochrome complex assembly"/>
    <property type="evidence" value="ECO:0007669"/>
    <property type="project" value="UniProtKB-KW"/>
</dbReference>
<keyword evidence="4" id="KW-0201">Cytochrome c-type biogenesis</keyword>
<evidence type="ECO:0000256" key="3">
    <source>
        <dbReference type="ARBA" id="ARBA00022692"/>
    </source>
</evidence>
<dbReference type="Proteomes" id="UP000681075">
    <property type="component" value="Unassembled WGS sequence"/>
</dbReference>
<keyword evidence="11" id="KW-1185">Reference proteome</keyword>
<dbReference type="PROSITE" id="PS51352">
    <property type="entry name" value="THIOREDOXIN_2"/>
    <property type="match status" value="1"/>
</dbReference>
<evidence type="ECO:0000256" key="4">
    <source>
        <dbReference type="ARBA" id="ARBA00022748"/>
    </source>
</evidence>
<comment type="subcellular location">
    <subcellularLocation>
        <location evidence="1">Cell membrane</location>
        <topology evidence="1">Multi-pass membrane protein</topology>
    </subcellularLocation>
</comment>
<dbReference type="Pfam" id="PF11412">
    <property type="entry name" value="DsbD_N"/>
    <property type="match status" value="1"/>
</dbReference>
<dbReference type="InterPro" id="IPR003834">
    <property type="entry name" value="Cyt_c_assmbl_TM_dom"/>
</dbReference>
<dbReference type="InterPro" id="IPR035671">
    <property type="entry name" value="DsbD_gamma"/>
</dbReference>
<keyword evidence="2" id="KW-1003">Cell membrane</keyword>
<feature type="transmembrane region" description="Helical" evidence="7">
    <location>
        <begin position="291"/>
        <end position="313"/>
    </location>
</feature>
<evidence type="ECO:0000313" key="10">
    <source>
        <dbReference type="EMBL" id="GIL39804.1"/>
    </source>
</evidence>
<feature type="domain" description="Thioredoxin" evidence="9">
    <location>
        <begin position="566"/>
        <end position="692"/>
    </location>
</feature>
<dbReference type="GO" id="GO:0005886">
    <property type="term" value="C:plasma membrane"/>
    <property type="evidence" value="ECO:0007669"/>
    <property type="project" value="UniProtKB-SubCell"/>
</dbReference>
<dbReference type="CDD" id="cd02953">
    <property type="entry name" value="DsbDgamma"/>
    <property type="match status" value="1"/>
</dbReference>
<evidence type="ECO:0000256" key="7">
    <source>
        <dbReference type="SAM" id="Phobius"/>
    </source>
</evidence>
<name>A0A8S8XAL8_9PROT</name>